<dbReference type="InterPro" id="IPR001646">
    <property type="entry name" value="5peptide_repeat"/>
</dbReference>
<protein>
    <submittedName>
        <fullName evidence="2">Pentapeptide repeats (8 copies)</fullName>
    </submittedName>
</protein>
<keyword evidence="3" id="KW-1185">Reference proteome</keyword>
<name>A0A0W0SET9_9GAMM</name>
<dbReference type="STRING" id="29422.Lbru_2140"/>
<evidence type="ECO:0000256" key="1">
    <source>
        <dbReference type="ARBA" id="ARBA00022737"/>
    </source>
</evidence>
<reference evidence="2 3" key="1">
    <citation type="submission" date="2015-11" db="EMBL/GenBank/DDBJ databases">
        <title>Genomic analysis of 38 Legionella species identifies large and diverse effector repertoires.</title>
        <authorList>
            <person name="Burstein D."/>
            <person name="Amaro F."/>
            <person name="Zusman T."/>
            <person name="Lifshitz Z."/>
            <person name="Cohen O."/>
            <person name="Gilbert J.A."/>
            <person name="Pupko T."/>
            <person name="Shuman H.A."/>
            <person name="Segal G."/>
        </authorList>
    </citation>
    <scope>NUCLEOTIDE SEQUENCE [LARGE SCALE GENOMIC DNA]</scope>
    <source>
        <strain evidence="2 3">ATCC 43878</strain>
    </source>
</reference>
<dbReference type="Proteomes" id="UP000054742">
    <property type="component" value="Unassembled WGS sequence"/>
</dbReference>
<dbReference type="Gene3D" id="2.160.20.80">
    <property type="entry name" value="E3 ubiquitin-protein ligase SopA"/>
    <property type="match status" value="1"/>
</dbReference>
<accession>A0A0W0SET9</accession>
<evidence type="ECO:0000313" key="3">
    <source>
        <dbReference type="Proteomes" id="UP000054742"/>
    </source>
</evidence>
<gene>
    <name evidence="2" type="ORF">Lbru_2140</name>
</gene>
<dbReference type="Pfam" id="PF00805">
    <property type="entry name" value="Pentapeptide"/>
    <property type="match status" value="1"/>
</dbReference>
<dbReference type="AlphaFoldDB" id="A0A0W0SET9"/>
<keyword evidence="1" id="KW-0677">Repeat</keyword>
<dbReference type="PATRIC" id="fig|29422.6.peg.2283"/>
<dbReference type="RefSeq" id="WP_058442126.1">
    <property type="nucleotide sequence ID" value="NZ_CAAAHU010000005.1"/>
</dbReference>
<dbReference type="SUPFAM" id="SSF141571">
    <property type="entry name" value="Pentapeptide repeat-like"/>
    <property type="match status" value="1"/>
</dbReference>
<sequence>MPSKSSRDEALEISSKCLDKTAKAFRLDSTNIKPITKNLYSDKITISPTFFANNSRKRNLDAILLQTSHEISKQQLNKKRNNELFTENYYNMSSFNPRTQDHIDAMISAEVSSGNCGELAFFTAIIAKELGYTGSVECIGFQKYDHVFVVLNRPKNSNPNDPSTWGKDTIIIDPWLKTSFPADRFNDFWLKHIDLVKFKSGLSTKQKLTKTTDLATEIERKAKYFSRLYTNSTGPRIPNALVHSDIVGGLNADDAFRLFKYFEKLYGADYLQKSILTPENRLKILQDLSYENYSSFILQRLCANSYKEKYQANTASSLEVILFALTTDDITLISSTRLQKAIHEMESMLNNDSINSLSSTVQLLSELESGQPESIVRSNIVDILLNALPSRFFPPSKLFLDNVNVENRDLKEIKLVECSLKNANLAHCNLENSDLHGTVLTGANLKGAHLQNAVLRDANLCHANLKDIVFDNNTNFYNAKFLEEAAFVNRVAFETALDELIQHTSFEPHDENLAVAIATDIDKQLKELSLIHPELANELRMRAIQHPLFSKCQSEQIKAVMQSDEPSDYEESDNDSMRFI</sequence>
<dbReference type="OrthoDB" id="9152014at2"/>
<organism evidence="2 3">
    <name type="scientific">Legionella brunensis</name>
    <dbReference type="NCBI Taxonomy" id="29422"/>
    <lineage>
        <taxon>Bacteria</taxon>
        <taxon>Pseudomonadati</taxon>
        <taxon>Pseudomonadota</taxon>
        <taxon>Gammaproteobacteria</taxon>
        <taxon>Legionellales</taxon>
        <taxon>Legionellaceae</taxon>
        <taxon>Legionella</taxon>
    </lineage>
</organism>
<comment type="caution">
    <text evidence="2">The sequence shown here is derived from an EMBL/GenBank/DDBJ whole genome shotgun (WGS) entry which is preliminary data.</text>
</comment>
<dbReference type="EMBL" id="LNXV01000029">
    <property type="protein sequence ID" value="KTC81620.1"/>
    <property type="molecule type" value="Genomic_DNA"/>
</dbReference>
<dbReference type="PANTHER" id="PTHR47485">
    <property type="entry name" value="THYLAKOID LUMENAL 17.4 KDA PROTEIN, CHLOROPLASTIC"/>
    <property type="match status" value="1"/>
</dbReference>
<proteinExistence type="predicted"/>
<dbReference type="PANTHER" id="PTHR47485:SF1">
    <property type="entry name" value="THYLAKOID LUMENAL 17.4 KDA PROTEIN, CHLOROPLASTIC"/>
    <property type="match status" value="1"/>
</dbReference>
<evidence type="ECO:0000313" key="2">
    <source>
        <dbReference type="EMBL" id="KTC81620.1"/>
    </source>
</evidence>